<reference evidence="4 5" key="1">
    <citation type="submission" date="2022-05" db="EMBL/GenBank/DDBJ databases">
        <authorList>
            <consortium name="Genoscope - CEA"/>
            <person name="William W."/>
        </authorList>
    </citation>
    <scope>NUCLEOTIDE SEQUENCE [LARGE SCALE GENOMIC DNA]</scope>
</reference>
<sequence>MAQKLQICHVLFFLCPLDVEMRNSNISGQMAQLMIKNQTKYVPSLKSHNTSPDIFFDGDALTEERSRNIQWGFKDGDDPFDRLEGLDPVDADWHAKAKLYQVTGKIVFSNESAPEVGTSCASMNRTGKTNAKKGPKEDYNAFKEFHDREIEGHVLASFMKYSGMSSMEDKPSNFQVPGCWESDIDKRSFLHKRCRKYSEESVFNTEEVSDLTSQIHRLTSTEGYPCRNCGQTFTFHSGRVRHERDSHPDLLILDSRPDDDRDSEGYFRCRAGCGLVYKRDTRKGKTKHPQYSPPDLPLPTESTEKPKGFKYNYNHAKLCFGLIMLDINDAIKEGDGERLMRLYKVALLICKCYGCIKHA</sequence>
<organism evidence="4 5">
    <name type="scientific">Porites evermanni</name>
    <dbReference type="NCBI Taxonomy" id="104178"/>
    <lineage>
        <taxon>Eukaryota</taxon>
        <taxon>Metazoa</taxon>
        <taxon>Cnidaria</taxon>
        <taxon>Anthozoa</taxon>
        <taxon>Hexacorallia</taxon>
        <taxon>Scleractinia</taxon>
        <taxon>Fungiina</taxon>
        <taxon>Poritidae</taxon>
        <taxon>Porites</taxon>
    </lineage>
</organism>
<dbReference type="InterPro" id="IPR046496">
    <property type="entry name" value="DUF6589"/>
</dbReference>
<dbReference type="Proteomes" id="UP001159427">
    <property type="component" value="Unassembled WGS sequence"/>
</dbReference>
<keyword evidence="1" id="KW-0479">Metal-binding</keyword>
<protein>
    <recommendedName>
        <fullName evidence="3">C2H2-type domain-containing protein</fullName>
    </recommendedName>
</protein>
<dbReference type="PROSITE" id="PS50157">
    <property type="entry name" value="ZINC_FINGER_C2H2_2"/>
    <property type="match status" value="1"/>
</dbReference>
<gene>
    <name evidence="4" type="ORF">PEVE_00000262</name>
</gene>
<feature type="region of interest" description="Disordered" evidence="2">
    <location>
        <begin position="284"/>
        <end position="303"/>
    </location>
</feature>
<evidence type="ECO:0000256" key="2">
    <source>
        <dbReference type="SAM" id="MobiDB-lite"/>
    </source>
</evidence>
<feature type="domain" description="C2H2-type" evidence="3">
    <location>
        <begin position="224"/>
        <end position="247"/>
    </location>
</feature>
<evidence type="ECO:0000313" key="5">
    <source>
        <dbReference type="Proteomes" id="UP001159427"/>
    </source>
</evidence>
<keyword evidence="1" id="KW-0863">Zinc-finger</keyword>
<evidence type="ECO:0000259" key="3">
    <source>
        <dbReference type="PROSITE" id="PS50157"/>
    </source>
</evidence>
<name>A0ABN8PU59_9CNID</name>
<keyword evidence="1" id="KW-0862">Zinc</keyword>
<evidence type="ECO:0000313" key="4">
    <source>
        <dbReference type="EMBL" id="CAH3150972.1"/>
    </source>
</evidence>
<dbReference type="Pfam" id="PF20231">
    <property type="entry name" value="DUF6589"/>
    <property type="match status" value="1"/>
</dbReference>
<keyword evidence="5" id="KW-1185">Reference proteome</keyword>
<evidence type="ECO:0000256" key="1">
    <source>
        <dbReference type="PROSITE-ProRule" id="PRU00042"/>
    </source>
</evidence>
<accession>A0ABN8PU59</accession>
<dbReference type="EMBL" id="CALNXI010001001">
    <property type="protein sequence ID" value="CAH3150972.1"/>
    <property type="molecule type" value="Genomic_DNA"/>
</dbReference>
<dbReference type="InterPro" id="IPR013087">
    <property type="entry name" value="Znf_C2H2_type"/>
</dbReference>
<dbReference type="PROSITE" id="PS00028">
    <property type="entry name" value="ZINC_FINGER_C2H2_1"/>
    <property type="match status" value="1"/>
</dbReference>
<proteinExistence type="predicted"/>
<comment type="caution">
    <text evidence="4">The sequence shown here is derived from an EMBL/GenBank/DDBJ whole genome shotgun (WGS) entry which is preliminary data.</text>
</comment>